<dbReference type="EMBL" id="JAAGOA010000001">
    <property type="protein sequence ID" value="NED98775.1"/>
    <property type="molecule type" value="Genomic_DNA"/>
</dbReference>
<gene>
    <name evidence="5" type="ORF">G1H10_01175</name>
</gene>
<sequence length="270" mass="29154">MATATETTDQGRPRVVVSVGMSVDARVTLSRDRLLMDQDTGRIWASLWPAGSHALGDVRSSLIADLYRPQAVLEGSGSLVHDSAGPLTGLSMEIDEPAAELFTDFLPEEVVGRPGHEMWFTVVDSRGRVHWHTKSNGEYDALVLVARATPPEYLSYLRRERISYLVAGETRVDLAAALRRMRDRLGVTCVMSTAGGGLNGALLRAGLIDEIHLSVCPAAIGGRGTPTVFDGPELAHGESPTRLRLLTAQVETDGTLWLRYDVVHDGSSGP</sequence>
<evidence type="ECO:0000313" key="6">
    <source>
        <dbReference type="Proteomes" id="UP000475214"/>
    </source>
</evidence>
<organism evidence="5 6">
    <name type="scientific">Phytoactinopolyspora halotolerans</name>
    <dbReference type="NCBI Taxonomy" id="1981512"/>
    <lineage>
        <taxon>Bacteria</taxon>
        <taxon>Bacillati</taxon>
        <taxon>Actinomycetota</taxon>
        <taxon>Actinomycetes</taxon>
        <taxon>Jiangellales</taxon>
        <taxon>Jiangellaceae</taxon>
        <taxon>Phytoactinopolyspora</taxon>
    </lineage>
</organism>
<dbReference type="InterPro" id="IPR024072">
    <property type="entry name" value="DHFR-like_dom_sf"/>
</dbReference>
<reference evidence="5 6" key="1">
    <citation type="submission" date="2020-02" db="EMBL/GenBank/DDBJ databases">
        <authorList>
            <person name="Li X.-J."/>
            <person name="Han X.-M."/>
        </authorList>
    </citation>
    <scope>NUCLEOTIDE SEQUENCE [LARGE SCALE GENOMIC DNA]</scope>
    <source>
        <strain evidence="5 6">CCTCC AB 2017055</strain>
    </source>
</reference>
<protein>
    <submittedName>
        <fullName evidence="5">RibD family protein</fullName>
    </submittedName>
</protein>
<evidence type="ECO:0000256" key="3">
    <source>
        <dbReference type="ARBA" id="ARBA00023002"/>
    </source>
</evidence>
<keyword evidence="6" id="KW-1185">Reference proteome</keyword>
<dbReference type="InterPro" id="IPR002734">
    <property type="entry name" value="RibDG_C"/>
</dbReference>
<evidence type="ECO:0000256" key="2">
    <source>
        <dbReference type="ARBA" id="ARBA00022857"/>
    </source>
</evidence>
<proteinExistence type="predicted"/>
<evidence type="ECO:0000256" key="1">
    <source>
        <dbReference type="ARBA" id="ARBA00005104"/>
    </source>
</evidence>
<dbReference type="GO" id="GO:0009231">
    <property type="term" value="P:riboflavin biosynthetic process"/>
    <property type="evidence" value="ECO:0007669"/>
    <property type="project" value="InterPro"/>
</dbReference>
<dbReference type="Proteomes" id="UP000475214">
    <property type="component" value="Unassembled WGS sequence"/>
</dbReference>
<dbReference type="SUPFAM" id="SSF53597">
    <property type="entry name" value="Dihydrofolate reductase-like"/>
    <property type="match status" value="1"/>
</dbReference>
<accession>A0A6L9S0U0</accession>
<comment type="pathway">
    <text evidence="1">Cofactor biosynthesis; riboflavin biosynthesis.</text>
</comment>
<dbReference type="PANTHER" id="PTHR38011">
    <property type="entry name" value="DIHYDROFOLATE REDUCTASE FAMILY PROTEIN (AFU_ORTHOLOGUE AFUA_8G06820)"/>
    <property type="match status" value="1"/>
</dbReference>
<keyword evidence="2" id="KW-0521">NADP</keyword>
<dbReference type="Gene3D" id="3.40.430.10">
    <property type="entry name" value="Dihydrofolate Reductase, subunit A"/>
    <property type="match status" value="1"/>
</dbReference>
<feature type="domain" description="Bacterial bifunctional deaminase-reductase C-terminal" evidence="4">
    <location>
        <begin position="98"/>
        <end position="250"/>
    </location>
</feature>
<dbReference type="PANTHER" id="PTHR38011:SF7">
    <property type="entry name" value="2,5-DIAMINO-6-RIBOSYLAMINO-4(3H)-PYRIMIDINONE 5'-PHOSPHATE REDUCTASE"/>
    <property type="match status" value="1"/>
</dbReference>
<evidence type="ECO:0000313" key="5">
    <source>
        <dbReference type="EMBL" id="NED98775.1"/>
    </source>
</evidence>
<dbReference type="Pfam" id="PF01872">
    <property type="entry name" value="RibD_C"/>
    <property type="match status" value="1"/>
</dbReference>
<dbReference type="AlphaFoldDB" id="A0A6L9S0U0"/>
<dbReference type="InterPro" id="IPR050765">
    <property type="entry name" value="Riboflavin_Biosynth_HTPR"/>
</dbReference>
<name>A0A6L9S0U0_9ACTN</name>
<evidence type="ECO:0000259" key="4">
    <source>
        <dbReference type="Pfam" id="PF01872"/>
    </source>
</evidence>
<comment type="caution">
    <text evidence="5">The sequence shown here is derived from an EMBL/GenBank/DDBJ whole genome shotgun (WGS) entry which is preliminary data.</text>
</comment>
<dbReference type="GO" id="GO:0008703">
    <property type="term" value="F:5-amino-6-(5-phosphoribosylamino)uracil reductase activity"/>
    <property type="evidence" value="ECO:0007669"/>
    <property type="project" value="InterPro"/>
</dbReference>
<keyword evidence="3" id="KW-0560">Oxidoreductase</keyword>